<dbReference type="FunFam" id="2.10.25.10:FF:000013">
    <property type="entry name" value="Teneurin transmembrane protein 4"/>
    <property type="match status" value="1"/>
</dbReference>
<evidence type="ECO:0000256" key="5">
    <source>
        <dbReference type="ARBA" id="ARBA00022536"/>
    </source>
</evidence>
<dbReference type="Gene3D" id="2.10.25.10">
    <property type="entry name" value="Laminin"/>
    <property type="match status" value="5"/>
</dbReference>
<keyword evidence="7" id="KW-0677">Repeat</keyword>
<accession>A0A915PKS0</accession>
<feature type="disulfide bond" evidence="11">
    <location>
        <begin position="457"/>
        <end position="467"/>
    </location>
</feature>
<dbReference type="WBParaSite" id="sdigi.contig13.g1358.t1">
    <property type="protein sequence ID" value="sdigi.contig13.g1358.t1"/>
    <property type="gene ID" value="sdigi.contig13.g1358"/>
</dbReference>
<dbReference type="GO" id="GO:0008045">
    <property type="term" value="P:motor neuron axon guidance"/>
    <property type="evidence" value="ECO:0007669"/>
    <property type="project" value="TreeGrafter"/>
</dbReference>
<evidence type="ECO:0000256" key="7">
    <source>
        <dbReference type="ARBA" id="ARBA00022737"/>
    </source>
</evidence>
<dbReference type="SUPFAM" id="SSF101898">
    <property type="entry name" value="NHL repeat"/>
    <property type="match status" value="1"/>
</dbReference>
<dbReference type="PANTHER" id="PTHR11219:SF69">
    <property type="entry name" value="TENEURIN-A"/>
    <property type="match status" value="1"/>
</dbReference>
<feature type="disulfide bond" evidence="11">
    <location>
        <begin position="296"/>
        <end position="305"/>
    </location>
</feature>
<evidence type="ECO:0000256" key="9">
    <source>
        <dbReference type="ARBA" id="ARBA00023136"/>
    </source>
</evidence>
<feature type="domain" description="EGF-like" evidence="13">
    <location>
        <begin position="453"/>
        <end position="488"/>
    </location>
</feature>
<dbReference type="Pfam" id="PF25021">
    <property type="entry name" value="TEN_NHL"/>
    <property type="match status" value="1"/>
</dbReference>
<dbReference type="InterPro" id="IPR011042">
    <property type="entry name" value="6-blade_b-propeller_TolB-like"/>
</dbReference>
<dbReference type="Gene3D" id="2.180.10.10">
    <property type="entry name" value="RHS repeat-associated core"/>
    <property type="match status" value="1"/>
</dbReference>
<comment type="caution">
    <text evidence="11">Lacks conserved residue(s) required for the propagation of feature annotation.</text>
</comment>
<evidence type="ECO:0000256" key="8">
    <source>
        <dbReference type="ARBA" id="ARBA00022989"/>
    </source>
</evidence>
<dbReference type="Proteomes" id="UP000887581">
    <property type="component" value="Unplaced"/>
</dbReference>
<keyword evidence="14" id="KW-1185">Reference proteome</keyword>
<dbReference type="SMART" id="SM00181">
    <property type="entry name" value="EGF"/>
    <property type="match status" value="8"/>
</dbReference>
<sequence length="2398" mass="271898">MDKKRLKPFCNWRTLAILLLLSLAFTCFTILLLLLGSDNSRYVCEHSTRSVYSSASAGLLYSDARRDVHIEATVLKPLPESFKLGEQIEADLPPGIIVYSYFSVQKNSRIIFNISVDPQAQLVIYGRRTALPSPATHDFMDIVHADWLTVSGNLSDIRLKRSTPLLRTAILTHYLLSGRWHIGLLNDIIQPFPIRLVATVIADQAIDERTDDCRYDCTGHGQCKDGRCYCFPGYTGTYCEENSCPLLCSGNGIFSGGQCICHEGYKGPDCDLLAHWCEVPNCSGHGQCNQFGDCECDIGWKGIFCDKKDCKDPQCSGHGVCYNEKCYCEDGYRGEKCEETYPTAGCISKELRLCDQNQLESDADLACTNRGRIDPESGVCICIPGYHGKKCELERCEVECMYGSCGDGVCICDEGWTGMDCTERRCLPGCEQHGHCNNGTCMCSKGWNGENCYIAGCVNDCNGNGDCQLFSGQWKCACHTSYFGENCSLPIESSCDDGIDNDNDGLMDCEDSECCTDSSCSSSQMCATVVQPRDVLLKVIPPVNGNFYQQIKFLIQRDSVQRYADERHFNESFVSVIRGRVLAEDGSPLTGVRIAEARHPTLSGFTLSRSEDNGGAFDLVVNGGRTVTLQFMRKPFEKLEKNFYIPWNEIVYVGDIKMRLGPAVAPANGRLDMSEKCRQYYATNHLAPSIFPSWYIIYDSSFTDGYRSTLLIQLLPSRIPEEIRLVHLSVSIAGNHFRTIFSAVPNLTYTYSWDQTNVYVQTVNGLVNAKVSVGYEYEGCEENIAWIHRLVKLEGHHANRFMLGDWSLSVHHHYDIVHNVLEKGDGTRIFLDEAAPLLATLIGSEQQRPVICPFCDTFVSDARLFRPDALCVGNDGSLYIGDYNLLRRLTPSGMLVSLLELSISDTAHPYYLAVDPLTDSLFISLPVRAQIWQVNKEVDATTDLTTNYNVVVGDGNVCVNSAARCGDGSPADMSQLTFPKGIAFDEHGNLYIADSRRIRVVNRERQISTLIAERSYGPQSCIVDYVDLADITLVWPTSLAMDILNNRLHILDTSLVYRISLGSGTATVAAGTLAECERMKTLAGDLLPQRPLTEPRSITVAPDSTLYIVETNNKKVNQIRAVYPDNRSRVIAGKPSKCDCDRTNCPCEDLYPTVATSAFLHSPSAVAVDSKGTVYIADKGNFKIKKLQKPGATYDETTRQYRIHSPHTNEIYIFNKIGLHMSTSNLLSGSTVFNFTYDVDTHIGRLTQIIGTGGYALLLRRIDDLKTILETTAGLQTTLNFDQFDLSLSMITFPNGENTKFSYFPGHLLRCREIFRRNWCFEYDKFGRAKALLNPAGISHSLAKRSLTQNSLVTSVAKSGSPYTVYKFSNDKFTEEGAQDRQVTILDEGLLTVAFGARIHFDGVTHPLLEPYETAILKRKVTLPEIADPPRRELNLRFEWRTYIRRKESSRRIPEKWRRVQQVGRRPRINGRNVFTIEYDYDSKQDTIRNSLDEEVLAVHYNDAGQITSLTPLLVNEPHVAAMKIMYDSFGRPNQIVWAASSIVFEYDRFNRIISIVALAEGSSYLERKFTYQKENQLIPSLIQMPSGEKYRWRTDRSSGITLLKTPAGVVHHFTQYAIFDRICRQRTISFSNASYVACMDDDGQLLDYRTPDGLHSLTVKRDTFGRVVQISSDAENTFLKYGEKDGSTQIQEITNSFLKRTYQWQSILPSTVREAHMAVTYLNHRFVENVVEFLYEYDDFFRLITVSVIYNSARLLPQKYQYDSRQGRLTKLNNFVFLYDGYVRRIMGETLMMEIFYNNANEEFMRKLIINDLKVVEMNVTRHTLGWVEDVHWTINGEKRPIEKRTFNMDGQLIQYTAGDADDRRWTLHYDLDGRLKAVNDAKILFSGGNLRNLDQVEYTINENGWIRSRGGMYFEYDVYGRVHRVYLSRTMDIEYGYDDQSRVIWRRVGDDQFQRFFYAIPDRPYLLTHFASTSEPLSTILYDDQDFPFALYSGNKYYALFVDIDDSLRFIFEPDGTIAKEIVRNPFGATIMDSNNKFYFPLGYRHQFDDPLSGIVILGPEARPYDTYMGRFMSVSISYITSEVNIFAPEYEGDPFRATPTKSNSLRHFPLDFEQWMEMNGFSLSHTLPSFANPTQNRDLQKLLKLPDSLCSVSSSHVLSSSFCSLIHKVKHFNQFLTATPSVLLPLHLPFFALFDKLSYSSVDSLGFRGWIFRKLPLNKFEVLGHSLKDDEKLNPLRTLLDGSHFLNNGDMDLSRQFVQIYFTTNLTSDEIPLKALGTLFNISSFNEQLMLQAGNTQLIFYNNSNSVRLTISFSLEFIKSGILRKQTLKIGKLIWNDEAERARSGTITRHSWTESELLQLSSQGSVNGYELKFRPGKSVPVLTNTYLWTFHRISA</sequence>
<dbReference type="PROSITE" id="PS01186">
    <property type="entry name" value="EGF_2"/>
    <property type="match status" value="3"/>
</dbReference>
<dbReference type="InterPro" id="IPR056823">
    <property type="entry name" value="TEN-like_YD-shell"/>
</dbReference>
<feature type="disulfide bond" evidence="11">
    <location>
        <begin position="382"/>
        <end position="391"/>
    </location>
</feature>
<evidence type="ECO:0000256" key="2">
    <source>
        <dbReference type="ARBA" id="ARBA00004236"/>
    </source>
</evidence>
<evidence type="ECO:0000256" key="11">
    <source>
        <dbReference type="PROSITE-ProRule" id="PRU00076"/>
    </source>
</evidence>
<keyword evidence="9" id="KW-0472">Membrane</keyword>
<dbReference type="PROSITE" id="PS51125">
    <property type="entry name" value="NHL"/>
    <property type="match status" value="1"/>
</dbReference>
<evidence type="ECO:0000256" key="10">
    <source>
        <dbReference type="ARBA" id="ARBA00023157"/>
    </source>
</evidence>
<dbReference type="Pfam" id="PF24329">
    <property type="entry name" value="FN-plug_TEN1-4"/>
    <property type="match status" value="1"/>
</dbReference>
<feature type="disulfide bond" evidence="11">
    <location>
        <begin position="478"/>
        <end position="487"/>
    </location>
</feature>
<keyword evidence="4" id="KW-1003">Cell membrane</keyword>
<comment type="subcellular location">
    <subcellularLocation>
        <location evidence="2">Cell membrane</location>
    </subcellularLocation>
    <subcellularLocation>
        <location evidence="1">Membrane</location>
        <topology evidence="1">Single-pass membrane protein</topology>
    </subcellularLocation>
</comment>
<evidence type="ECO:0000313" key="15">
    <source>
        <dbReference type="WBParaSite" id="sdigi.contig13.g1358.t1"/>
    </source>
</evidence>
<evidence type="ECO:0000259" key="13">
    <source>
        <dbReference type="PROSITE" id="PS50026"/>
    </source>
</evidence>
<dbReference type="Pfam" id="PF15636">
    <property type="entry name" value="Tox-GHH"/>
    <property type="match status" value="1"/>
</dbReference>
<evidence type="ECO:0000256" key="12">
    <source>
        <dbReference type="PROSITE-ProRule" id="PRU00504"/>
    </source>
</evidence>
<dbReference type="InterPro" id="IPR028916">
    <property type="entry name" value="Tox-GHH_dom"/>
</dbReference>
<dbReference type="PROSITE" id="PS00022">
    <property type="entry name" value="EGF_1"/>
    <property type="match status" value="4"/>
</dbReference>
<reference evidence="15" key="1">
    <citation type="submission" date="2022-11" db="UniProtKB">
        <authorList>
            <consortium name="WormBaseParasite"/>
        </authorList>
    </citation>
    <scope>IDENTIFICATION</scope>
</reference>
<dbReference type="InterPro" id="IPR000742">
    <property type="entry name" value="EGF"/>
</dbReference>
<name>A0A915PKS0_9BILA</name>
<dbReference type="InterPro" id="IPR001258">
    <property type="entry name" value="NHL_repeat"/>
</dbReference>
<evidence type="ECO:0000256" key="6">
    <source>
        <dbReference type="ARBA" id="ARBA00022692"/>
    </source>
</evidence>
<dbReference type="InterPro" id="IPR057629">
    <property type="entry name" value="Teneurin1-4_GBD"/>
</dbReference>
<keyword evidence="8" id="KW-1133">Transmembrane helix</keyword>
<dbReference type="Pfam" id="PF25020">
    <property type="entry name" value="TTR_TEN1-4"/>
    <property type="match status" value="1"/>
</dbReference>
<keyword evidence="5 11" id="KW-0245">EGF-like domain</keyword>
<dbReference type="Gene3D" id="2.120.10.30">
    <property type="entry name" value="TolB, C-terminal domain"/>
    <property type="match status" value="1"/>
</dbReference>
<feature type="domain" description="EGF-like" evidence="13">
    <location>
        <begin position="350"/>
        <end position="392"/>
    </location>
</feature>
<dbReference type="Pfam" id="PF25023">
    <property type="entry name" value="TEN_YD-shell"/>
    <property type="match status" value="1"/>
</dbReference>
<dbReference type="InterPro" id="IPR057627">
    <property type="entry name" value="FN-plug_TEN1-4"/>
</dbReference>
<evidence type="ECO:0000256" key="1">
    <source>
        <dbReference type="ARBA" id="ARBA00004167"/>
    </source>
</evidence>
<dbReference type="SUPFAM" id="SSF63829">
    <property type="entry name" value="Calcium-dependent phosphotriesterase"/>
    <property type="match status" value="1"/>
</dbReference>
<keyword evidence="10 11" id="KW-1015">Disulfide bond</keyword>
<evidence type="ECO:0000256" key="4">
    <source>
        <dbReference type="ARBA" id="ARBA00022475"/>
    </source>
</evidence>
<feature type="disulfide bond" evidence="11">
    <location>
        <begin position="261"/>
        <end position="270"/>
    </location>
</feature>
<dbReference type="InterPro" id="IPR056820">
    <property type="entry name" value="TEN_TTR-like"/>
</dbReference>
<proteinExistence type="inferred from homology"/>
<organism evidence="14 15">
    <name type="scientific">Setaria digitata</name>
    <dbReference type="NCBI Taxonomy" id="48799"/>
    <lineage>
        <taxon>Eukaryota</taxon>
        <taxon>Metazoa</taxon>
        <taxon>Ecdysozoa</taxon>
        <taxon>Nematoda</taxon>
        <taxon>Chromadorea</taxon>
        <taxon>Rhabditida</taxon>
        <taxon>Spirurina</taxon>
        <taxon>Spiruromorpha</taxon>
        <taxon>Filarioidea</taxon>
        <taxon>Setariidae</taxon>
        <taxon>Setaria</taxon>
    </lineage>
</organism>
<feature type="domain" description="EGF-like" evidence="13">
    <location>
        <begin position="235"/>
        <end position="271"/>
    </location>
</feature>
<feature type="domain" description="EGF-like" evidence="13">
    <location>
        <begin position="273"/>
        <end position="306"/>
    </location>
</feature>
<keyword evidence="6" id="KW-0812">Transmembrane</keyword>
<evidence type="ECO:0000256" key="3">
    <source>
        <dbReference type="ARBA" id="ARBA00009385"/>
    </source>
</evidence>
<dbReference type="PROSITE" id="PS50026">
    <property type="entry name" value="EGF_3"/>
    <property type="match status" value="4"/>
</dbReference>
<dbReference type="Pfam" id="PF23093">
    <property type="entry name" value="GBD_Tenm3"/>
    <property type="match status" value="1"/>
</dbReference>
<feature type="repeat" description="NHL" evidence="12">
    <location>
        <begin position="1162"/>
        <end position="1190"/>
    </location>
</feature>
<dbReference type="InterPro" id="IPR056822">
    <property type="entry name" value="TEN_NHL"/>
</dbReference>
<dbReference type="Pfam" id="PF25024">
    <property type="entry name" value="EGF_TEN"/>
    <property type="match status" value="1"/>
</dbReference>
<comment type="similarity">
    <text evidence="3">Belongs to the tenascin family. Teneurin subfamily.</text>
</comment>
<dbReference type="CDD" id="cd00054">
    <property type="entry name" value="EGF_CA"/>
    <property type="match status" value="1"/>
</dbReference>
<dbReference type="GO" id="GO:0005886">
    <property type="term" value="C:plasma membrane"/>
    <property type="evidence" value="ECO:0007669"/>
    <property type="project" value="UniProtKB-SubCell"/>
</dbReference>
<dbReference type="InterPro" id="IPR051216">
    <property type="entry name" value="Teneurin"/>
</dbReference>
<protein>
    <submittedName>
        <fullName evidence="15">EGF-like domain-containing protein</fullName>
    </submittedName>
</protein>
<evidence type="ECO:0000313" key="14">
    <source>
        <dbReference type="Proteomes" id="UP000887581"/>
    </source>
</evidence>
<dbReference type="PANTHER" id="PTHR11219">
    <property type="entry name" value="TENEURIN AND N-ACETYLGLUCOSAMINE-1-PHOSPHODIESTER ALPHA-N-ACETYLGLUCOSAMINIDASE"/>
    <property type="match status" value="1"/>
</dbReference>